<dbReference type="OrthoDB" id="5832279at2759"/>
<evidence type="ECO:0000256" key="1">
    <source>
        <dbReference type="ARBA" id="ARBA00004141"/>
    </source>
</evidence>
<dbReference type="AlphaFoldDB" id="A0A979FTL4"/>
<feature type="transmembrane region" description="Helical" evidence="5">
    <location>
        <begin position="157"/>
        <end position="181"/>
    </location>
</feature>
<accession>A0A979FTL4</accession>
<feature type="transmembrane region" description="Helical" evidence="5">
    <location>
        <begin position="25"/>
        <end position="46"/>
    </location>
</feature>
<dbReference type="GeneID" id="108671750"/>
<comment type="subcellular location">
    <subcellularLocation>
        <location evidence="1">Membrane</location>
        <topology evidence="1">Multi-pass membrane protein</topology>
    </subcellularLocation>
</comment>
<evidence type="ECO:0000256" key="5">
    <source>
        <dbReference type="SAM" id="Phobius"/>
    </source>
</evidence>
<gene>
    <name evidence="7" type="primary">LOC108671750</name>
</gene>
<sequence length="354" mass="39593">MDLNESVGCLRPEYIPTVSEYSEALGGYGVLFTTLGAVTTVLLYLLFFQQIWFTYANTHKAFRRHIYWLISIYPMVTLMCTLAMVVPRAHEICSAVKITYMSIGVGHFADLTILMYGSENLMLAQVNYRPLQLNVLPLCCCLPCLPKPPTSKWPLRLTVALVYQMPITQFIYYFLAVYLNIAEVSNNTVAVILTMLNFASFLSGVYALNVLENLVRQDLFPYRYSVKSMALKILILTTKLQAFLFNVLGSNGVFPCLNEFITPVVYENTLENSVLLVEMLVFGFFSYAMYSRPEFKEFLGDNEIFQNVIAKNSGPNATEMMASGQVVSDAPHASAPACKITSNDGIFVANSAIA</sequence>
<reference evidence="7" key="1">
    <citation type="submission" date="2025-08" db="UniProtKB">
        <authorList>
            <consortium name="RefSeq"/>
        </authorList>
    </citation>
    <scope>IDENTIFICATION</scope>
    <source>
        <tissue evidence="7">Whole organism</tissue>
    </source>
</reference>
<keyword evidence="3 5" id="KW-1133">Transmembrane helix</keyword>
<dbReference type="Proteomes" id="UP000694843">
    <property type="component" value="Unplaced"/>
</dbReference>
<proteinExistence type="predicted"/>
<evidence type="ECO:0000256" key="2">
    <source>
        <dbReference type="ARBA" id="ARBA00022692"/>
    </source>
</evidence>
<keyword evidence="4 5" id="KW-0472">Membrane</keyword>
<dbReference type="Pfam" id="PF03619">
    <property type="entry name" value="Solute_trans_a"/>
    <property type="match status" value="1"/>
</dbReference>
<evidence type="ECO:0000256" key="3">
    <source>
        <dbReference type="ARBA" id="ARBA00022989"/>
    </source>
</evidence>
<dbReference type="GO" id="GO:0016020">
    <property type="term" value="C:membrane"/>
    <property type="evidence" value="ECO:0007669"/>
    <property type="project" value="UniProtKB-SubCell"/>
</dbReference>
<keyword evidence="2 5" id="KW-0812">Transmembrane</keyword>
<keyword evidence="6" id="KW-1185">Reference proteome</keyword>
<feature type="transmembrane region" description="Helical" evidence="5">
    <location>
        <begin position="66"/>
        <end position="86"/>
    </location>
</feature>
<evidence type="ECO:0000313" key="6">
    <source>
        <dbReference type="Proteomes" id="UP000694843"/>
    </source>
</evidence>
<organism evidence="6 7">
    <name type="scientific">Hyalella azteca</name>
    <name type="common">Amphipod</name>
    <dbReference type="NCBI Taxonomy" id="294128"/>
    <lineage>
        <taxon>Eukaryota</taxon>
        <taxon>Metazoa</taxon>
        <taxon>Ecdysozoa</taxon>
        <taxon>Arthropoda</taxon>
        <taxon>Crustacea</taxon>
        <taxon>Multicrustacea</taxon>
        <taxon>Malacostraca</taxon>
        <taxon>Eumalacostraca</taxon>
        <taxon>Peracarida</taxon>
        <taxon>Amphipoda</taxon>
        <taxon>Senticaudata</taxon>
        <taxon>Talitrida</taxon>
        <taxon>Talitroidea</taxon>
        <taxon>Hyalellidae</taxon>
        <taxon>Hyalella</taxon>
    </lineage>
</organism>
<dbReference type="SMART" id="SM01417">
    <property type="entry name" value="Solute_trans_a"/>
    <property type="match status" value="1"/>
</dbReference>
<feature type="transmembrane region" description="Helical" evidence="5">
    <location>
        <begin position="187"/>
        <end position="208"/>
    </location>
</feature>
<name>A0A979FTL4_HYAAZ</name>
<protein>
    <submittedName>
        <fullName evidence="7">Organic solute transporter subunit alpha</fullName>
    </submittedName>
</protein>
<dbReference type="PANTHER" id="PTHR23423">
    <property type="entry name" value="ORGANIC SOLUTE TRANSPORTER-RELATED"/>
    <property type="match status" value="1"/>
</dbReference>
<evidence type="ECO:0000313" key="7">
    <source>
        <dbReference type="RefSeq" id="XP_047739947.1"/>
    </source>
</evidence>
<dbReference type="RefSeq" id="XP_047739947.1">
    <property type="nucleotide sequence ID" value="XM_047883991.1"/>
</dbReference>
<dbReference type="KEGG" id="hazt:108671750"/>
<evidence type="ECO:0000256" key="4">
    <source>
        <dbReference type="ARBA" id="ARBA00023136"/>
    </source>
</evidence>
<dbReference type="OMA" id="CLPMVIP"/>
<dbReference type="InterPro" id="IPR005178">
    <property type="entry name" value="Ostalpha/TMEM184C"/>
</dbReference>